<evidence type="ECO:0000313" key="12">
    <source>
        <dbReference type="Proteomes" id="UP000183447"/>
    </source>
</evidence>
<dbReference type="Proteomes" id="UP000183447">
    <property type="component" value="Unassembled WGS sequence"/>
</dbReference>
<feature type="transmembrane region" description="Helical" evidence="9">
    <location>
        <begin position="242"/>
        <end position="261"/>
    </location>
</feature>
<dbReference type="InterPro" id="IPR011622">
    <property type="entry name" value="7TMR_DISM_rcpt_extracell_dom2"/>
</dbReference>
<evidence type="ECO:0000256" key="2">
    <source>
        <dbReference type="ARBA" id="ARBA00012438"/>
    </source>
</evidence>
<dbReference type="GO" id="GO:0000155">
    <property type="term" value="F:phosphorelay sensor kinase activity"/>
    <property type="evidence" value="ECO:0007669"/>
    <property type="project" value="InterPro"/>
</dbReference>
<feature type="transmembrane region" description="Helical" evidence="9">
    <location>
        <begin position="308"/>
        <end position="329"/>
    </location>
</feature>
<dbReference type="AlphaFoldDB" id="A0A1K2I1W4"/>
<keyword evidence="9" id="KW-0812">Transmembrane</keyword>
<dbReference type="SUPFAM" id="SSF55874">
    <property type="entry name" value="ATPase domain of HSP90 chaperone/DNA topoisomerase II/histidine kinase"/>
    <property type="match status" value="1"/>
</dbReference>
<dbReference type="GO" id="GO:0007234">
    <property type="term" value="P:osmosensory signaling via phosphorelay pathway"/>
    <property type="evidence" value="ECO:0007669"/>
    <property type="project" value="TreeGrafter"/>
</dbReference>
<feature type="transmembrane region" description="Helical" evidence="9">
    <location>
        <begin position="273"/>
        <end position="296"/>
    </location>
</feature>
<dbReference type="SMART" id="SM00388">
    <property type="entry name" value="HisKA"/>
    <property type="match status" value="1"/>
</dbReference>
<feature type="domain" description="Histidine kinase" evidence="10">
    <location>
        <begin position="485"/>
        <end position="688"/>
    </location>
</feature>
<dbReference type="InterPro" id="IPR036097">
    <property type="entry name" value="HisK_dim/P_sf"/>
</dbReference>
<keyword evidence="9" id="KW-1133">Transmembrane helix</keyword>
<dbReference type="InterPro" id="IPR036890">
    <property type="entry name" value="HATPase_C_sf"/>
</dbReference>
<dbReference type="PROSITE" id="PS50109">
    <property type="entry name" value="HIS_KIN"/>
    <property type="match status" value="1"/>
</dbReference>
<dbReference type="Gene3D" id="3.30.565.10">
    <property type="entry name" value="Histidine kinase-like ATPase, C-terminal domain"/>
    <property type="match status" value="1"/>
</dbReference>
<feature type="transmembrane region" description="Helical" evidence="9">
    <location>
        <begin position="399"/>
        <end position="420"/>
    </location>
</feature>
<dbReference type="Pfam" id="PF00512">
    <property type="entry name" value="HisKA"/>
    <property type="match status" value="1"/>
</dbReference>
<keyword evidence="8" id="KW-0902">Two-component regulatory system</keyword>
<protein>
    <recommendedName>
        <fullName evidence="2">histidine kinase</fullName>
        <ecNumber evidence="2">2.7.13.3</ecNumber>
    </recommendedName>
</protein>
<evidence type="ECO:0000259" key="10">
    <source>
        <dbReference type="PROSITE" id="PS50109"/>
    </source>
</evidence>
<keyword evidence="7" id="KW-0067">ATP-binding</keyword>
<dbReference type="InterPro" id="IPR004358">
    <property type="entry name" value="Sig_transdc_His_kin-like_C"/>
</dbReference>
<keyword evidence="6 11" id="KW-0418">Kinase</keyword>
<keyword evidence="3" id="KW-0597">Phosphoprotein</keyword>
<dbReference type="CDD" id="cd00082">
    <property type="entry name" value="HisKA"/>
    <property type="match status" value="1"/>
</dbReference>
<evidence type="ECO:0000256" key="3">
    <source>
        <dbReference type="ARBA" id="ARBA00022553"/>
    </source>
</evidence>
<dbReference type="Pfam" id="PF07696">
    <property type="entry name" value="7TMR-DISMED2"/>
    <property type="match status" value="1"/>
</dbReference>
<dbReference type="InterPro" id="IPR050351">
    <property type="entry name" value="BphY/WalK/GraS-like"/>
</dbReference>
<dbReference type="GO" id="GO:0000156">
    <property type="term" value="F:phosphorelay response regulator activity"/>
    <property type="evidence" value="ECO:0007669"/>
    <property type="project" value="TreeGrafter"/>
</dbReference>
<dbReference type="OrthoDB" id="9806130at2"/>
<evidence type="ECO:0000256" key="5">
    <source>
        <dbReference type="ARBA" id="ARBA00022741"/>
    </source>
</evidence>
<dbReference type="SMART" id="SM00387">
    <property type="entry name" value="HATPase_c"/>
    <property type="match status" value="1"/>
</dbReference>
<dbReference type="GO" id="GO:0030295">
    <property type="term" value="F:protein kinase activator activity"/>
    <property type="evidence" value="ECO:0007669"/>
    <property type="project" value="TreeGrafter"/>
</dbReference>
<gene>
    <name evidence="11" type="ORF">SAMN02983003_3553</name>
</gene>
<dbReference type="InterPro" id="IPR003661">
    <property type="entry name" value="HisK_dim/P_dom"/>
</dbReference>
<dbReference type="PRINTS" id="PR00344">
    <property type="entry name" value="BCTRLSENSOR"/>
</dbReference>
<dbReference type="STRING" id="665118.SAMN02983003_3553"/>
<evidence type="ECO:0000256" key="4">
    <source>
        <dbReference type="ARBA" id="ARBA00022679"/>
    </source>
</evidence>
<dbReference type="EC" id="2.7.13.3" evidence="2"/>
<dbReference type="Gene3D" id="1.10.287.130">
    <property type="match status" value="1"/>
</dbReference>
<dbReference type="GO" id="GO:0005524">
    <property type="term" value="F:ATP binding"/>
    <property type="evidence" value="ECO:0007669"/>
    <property type="project" value="UniProtKB-KW"/>
</dbReference>
<dbReference type="CDD" id="cd00075">
    <property type="entry name" value="HATPase"/>
    <property type="match status" value="1"/>
</dbReference>
<evidence type="ECO:0000256" key="6">
    <source>
        <dbReference type="ARBA" id="ARBA00022777"/>
    </source>
</evidence>
<dbReference type="InterPro" id="IPR005467">
    <property type="entry name" value="His_kinase_dom"/>
</dbReference>
<evidence type="ECO:0000256" key="7">
    <source>
        <dbReference type="ARBA" id="ARBA00022840"/>
    </source>
</evidence>
<dbReference type="EMBL" id="FPKU01000003">
    <property type="protein sequence ID" value="SFZ86373.1"/>
    <property type="molecule type" value="Genomic_DNA"/>
</dbReference>
<evidence type="ECO:0000256" key="8">
    <source>
        <dbReference type="ARBA" id="ARBA00023012"/>
    </source>
</evidence>
<keyword evidence="4" id="KW-0808">Transferase</keyword>
<keyword evidence="9" id="KW-0472">Membrane</keyword>
<name>A0A1K2I1W4_9HYPH</name>
<dbReference type="InterPro" id="IPR003594">
    <property type="entry name" value="HATPase_dom"/>
</dbReference>
<accession>A0A1K2I1W4</accession>
<comment type="catalytic activity">
    <reaction evidence="1">
        <text>ATP + protein L-histidine = ADP + protein N-phospho-L-histidine.</text>
        <dbReference type="EC" id="2.7.13.3"/>
    </reaction>
</comment>
<evidence type="ECO:0000313" key="11">
    <source>
        <dbReference type="EMBL" id="SFZ86373.1"/>
    </source>
</evidence>
<proteinExistence type="predicted"/>
<dbReference type="PANTHER" id="PTHR42878">
    <property type="entry name" value="TWO-COMPONENT HISTIDINE KINASE"/>
    <property type="match status" value="1"/>
</dbReference>
<keyword evidence="12" id="KW-1185">Reference proteome</keyword>
<evidence type="ECO:0000256" key="9">
    <source>
        <dbReference type="SAM" id="Phobius"/>
    </source>
</evidence>
<organism evidence="11 12">
    <name type="scientific">Devosia enhydra</name>
    <dbReference type="NCBI Taxonomy" id="665118"/>
    <lineage>
        <taxon>Bacteria</taxon>
        <taxon>Pseudomonadati</taxon>
        <taxon>Pseudomonadota</taxon>
        <taxon>Alphaproteobacteria</taxon>
        <taxon>Hyphomicrobiales</taxon>
        <taxon>Devosiaceae</taxon>
        <taxon>Devosia</taxon>
    </lineage>
</organism>
<feature type="transmembrane region" description="Helical" evidence="9">
    <location>
        <begin position="426"/>
        <end position="444"/>
    </location>
</feature>
<reference evidence="11 12" key="1">
    <citation type="submission" date="2016-11" db="EMBL/GenBank/DDBJ databases">
        <authorList>
            <person name="Jaros S."/>
            <person name="Januszkiewicz K."/>
            <person name="Wedrychowicz H."/>
        </authorList>
    </citation>
    <scope>NUCLEOTIDE SEQUENCE [LARGE SCALE GENOMIC DNA]</scope>
    <source>
        <strain evidence="11 12">ATCC 23634</strain>
    </source>
</reference>
<feature type="transmembrane region" description="Helical" evidence="9">
    <location>
        <begin position="341"/>
        <end position="361"/>
    </location>
</feature>
<dbReference type="PANTHER" id="PTHR42878:SF7">
    <property type="entry name" value="SENSOR HISTIDINE KINASE GLRK"/>
    <property type="match status" value="1"/>
</dbReference>
<dbReference type="Pfam" id="PF02518">
    <property type="entry name" value="HATPase_c"/>
    <property type="match status" value="1"/>
</dbReference>
<dbReference type="SUPFAM" id="SSF47384">
    <property type="entry name" value="Homodimeric domain of signal transducing histidine kinase"/>
    <property type="match status" value="1"/>
</dbReference>
<sequence length="688" mass="74110">MQPAALGLPVLLIENLLMGGLGRPLFLPAASTIARRPAETLRMPCRLTGLDREGKSVLVPGAGVAWCALQRILGAGAMGRIWGWAIWLALLLGPALAQSDHVLTRAVLADPGGRLTIEQLSDAEFAPMPNILAAGYTDAVHWVRLDIAPTADGRPLILRVRPTYLDTLVLYTPDPAAPGGYRQSVNGDTVPFGARETPAVSLSFTITPEGPSTRYYLRLKSTSSSVLNVAALPQAAAVSEDVQMLIVQVILLGLMSGLLFWAISEYLMSRDSVVAWFLLAHALQGLYLLCISGYAAPLLGRIDRTADMLTSIAVLLVPLSALLFHRALLKAFSPTRLAQRLWDALIVIDVTALLLYAMGWARLGLQLNSIVLLLGAPLFIFVAFTVQSEGLIGRGPLRVVYILQAISLVIFMVPLLGLTAAQRLNLDGSVIPGAISALLMFVLLHRRSRLLLDNAQAVRLDLGLARQQLANEREQRQTQSHFLAMLSHELKTPITVARIALGTARTTGEPRRLIEAALDNMNAVIDRCTYADAMEQHQLQVVAETVDIEALLEEAVSRLPPATPMDMRIGAVQALVTDPVLLGVVVANLLDNAVKYSAPGTPIGLMASIAQHHGRAGLAISIENLPGRAGLPDSAQVFSKFYRSPGARRSSGSGLGLYIVRGIVKRLGGTVRYDPEDGKARFTVWLPR</sequence>
<keyword evidence="5" id="KW-0547">Nucleotide-binding</keyword>
<dbReference type="Gene3D" id="2.60.40.2380">
    <property type="match status" value="1"/>
</dbReference>
<evidence type="ECO:0000256" key="1">
    <source>
        <dbReference type="ARBA" id="ARBA00000085"/>
    </source>
</evidence>
<feature type="transmembrane region" description="Helical" evidence="9">
    <location>
        <begin position="367"/>
        <end position="387"/>
    </location>
</feature>